<accession>A0A0B2JZA9</accession>
<dbReference type="RefSeq" id="WP_039208683.1">
    <property type="nucleotide sequence ID" value="NZ_JSCE01000157.1"/>
</dbReference>
<dbReference type="AlphaFoldDB" id="A0A0B2JZA9"/>
<dbReference type="Pfam" id="PF11848">
    <property type="entry name" value="DUF3368"/>
    <property type="match status" value="1"/>
</dbReference>
<gene>
    <name evidence="1" type="ORF">NZ47_07590</name>
</gene>
<evidence type="ECO:0000313" key="2">
    <source>
        <dbReference type="Proteomes" id="UP000030993"/>
    </source>
</evidence>
<dbReference type="PANTHER" id="PTHR39550:SF1">
    <property type="entry name" value="SLL0658 PROTEIN"/>
    <property type="match status" value="1"/>
</dbReference>
<proteinExistence type="predicted"/>
<organism evidence="1 2">
    <name type="scientific">Anaerovibrio lipolyticus</name>
    <dbReference type="NCBI Taxonomy" id="82374"/>
    <lineage>
        <taxon>Bacteria</taxon>
        <taxon>Bacillati</taxon>
        <taxon>Bacillota</taxon>
        <taxon>Negativicutes</taxon>
        <taxon>Selenomonadales</taxon>
        <taxon>Selenomonadaceae</taxon>
        <taxon>Anaerovibrio</taxon>
    </lineage>
</organism>
<sequence>MRDVIVNSTPMIILSKIGMLDILHKMYGNVIIPQAVFDEVTVKDDSACHTIKTLEWVNVRSIASQDDRRMYKAKLHAGEVEVMILAQELGEDVLTVIDDNAARKTARYLGIKVTGTVGVLMKAKKLGYIDSVKKCIAMMRRAGFYVSTELERVALDKVGEA</sequence>
<name>A0A0B2JZA9_9FIRM</name>
<keyword evidence="2" id="KW-1185">Reference proteome</keyword>
<reference evidence="1 2" key="1">
    <citation type="journal article" date="2013" name="PLoS ONE">
        <title>Identification and characterization of three novel lipases belonging to families II and V from Anaerovibrio lipolyticus 5ST.</title>
        <authorList>
            <person name="Prive F."/>
            <person name="Kaderbhai N.N."/>
            <person name="Girdwood S."/>
            <person name="Worgan H.J."/>
            <person name="Pinloche E."/>
            <person name="Scollan N.D."/>
            <person name="Huws S.A."/>
            <person name="Newbold C.J."/>
        </authorList>
    </citation>
    <scope>NUCLEOTIDE SEQUENCE [LARGE SCALE GENOMIC DNA]</scope>
    <source>
        <strain evidence="1 2">5S</strain>
    </source>
</reference>
<evidence type="ECO:0000313" key="1">
    <source>
        <dbReference type="EMBL" id="KHM51951.1"/>
    </source>
</evidence>
<dbReference type="Proteomes" id="UP000030993">
    <property type="component" value="Unassembled WGS sequence"/>
</dbReference>
<comment type="caution">
    <text evidence="1">The sequence shown here is derived from an EMBL/GenBank/DDBJ whole genome shotgun (WGS) entry which is preliminary data.</text>
</comment>
<protein>
    <submittedName>
        <fullName evidence="1">Toxin PIN</fullName>
    </submittedName>
</protein>
<dbReference type="PANTHER" id="PTHR39550">
    <property type="entry name" value="SLL0658 PROTEIN"/>
    <property type="match status" value="1"/>
</dbReference>
<dbReference type="STRING" id="82374.NZ47_07590"/>
<dbReference type="EMBL" id="JSCE01000157">
    <property type="protein sequence ID" value="KHM51951.1"/>
    <property type="molecule type" value="Genomic_DNA"/>
</dbReference>
<dbReference type="InterPro" id="IPR021799">
    <property type="entry name" value="PIN-like_prokaryotic"/>
</dbReference>